<dbReference type="PROSITE" id="PS51746">
    <property type="entry name" value="PPM_2"/>
    <property type="match status" value="1"/>
</dbReference>
<name>A0ABT1N8D5_9GAMM</name>
<dbReference type="Proteomes" id="UP001524460">
    <property type="component" value="Unassembled WGS sequence"/>
</dbReference>
<evidence type="ECO:0000259" key="2">
    <source>
        <dbReference type="PROSITE" id="PS50011"/>
    </source>
</evidence>
<dbReference type="Gene3D" id="3.30.200.20">
    <property type="entry name" value="Phosphorylase Kinase, domain 1"/>
    <property type="match status" value="1"/>
</dbReference>
<dbReference type="Pfam" id="PF00069">
    <property type="entry name" value="Pkinase"/>
    <property type="match status" value="1"/>
</dbReference>
<evidence type="ECO:0000259" key="3">
    <source>
        <dbReference type="PROSITE" id="PS51746"/>
    </source>
</evidence>
<keyword evidence="1" id="KW-0812">Transmembrane</keyword>
<organism evidence="4 5">
    <name type="scientific">Photobacterium pectinilyticum</name>
    <dbReference type="NCBI Taxonomy" id="2906793"/>
    <lineage>
        <taxon>Bacteria</taxon>
        <taxon>Pseudomonadati</taxon>
        <taxon>Pseudomonadota</taxon>
        <taxon>Gammaproteobacteria</taxon>
        <taxon>Vibrionales</taxon>
        <taxon>Vibrionaceae</taxon>
        <taxon>Photobacterium</taxon>
    </lineage>
</organism>
<dbReference type="PANTHER" id="PTHR44167">
    <property type="entry name" value="OVARIAN-SPECIFIC SERINE/THREONINE-PROTEIN KINASE LOK-RELATED"/>
    <property type="match status" value="1"/>
</dbReference>
<keyword evidence="1" id="KW-0472">Membrane</keyword>
<feature type="domain" description="Protein kinase" evidence="2">
    <location>
        <begin position="297"/>
        <end position="562"/>
    </location>
</feature>
<protein>
    <submittedName>
        <fullName evidence="4">Protein kinase</fullName>
    </submittedName>
</protein>
<feature type="transmembrane region" description="Helical" evidence="1">
    <location>
        <begin position="581"/>
        <end position="601"/>
    </location>
</feature>
<keyword evidence="1" id="KW-1133">Transmembrane helix</keyword>
<keyword evidence="4" id="KW-0418">Kinase</keyword>
<comment type="caution">
    <text evidence="4">The sequence shown here is derived from an EMBL/GenBank/DDBJ whole genome shotgun (WGS) entry which is preliminary data.</text>
</comment>
<dbReference type="Gene3D" id="3.60.40.10">
    <property type="entry name" value="PPM-type phosphatase domain"/>
    <property type="match status" value="1"/>
</dbReference>
<dbReference type="GO" id="GO:0016301">
    <property type="term" value="F:kinase activity"/>
    <property type="evidence" value="ECO:0007669"/>
    <property type="project" value="UniProtKB-KW"/>
</dbReference>
<gene>
    <name evidence="4" type="ORF">NHN17_23565</name>
</gene>
<dbReference type="PROSITE" id="PS50011">
    <property type="entry name" value="PROTEIN_KINASE_DOM"/>
    <property type="match status" value="1"/>
</dbReference>
<evidence type="ECO:0000256" key="1">
    <source>
        <dbReference type="SAM" id="Phobius"/>
    </source>
</evidence>
<dbReference type="InterPro" id="IPR008271">
    <property type="entry name" value="Ser/Thr_kinase_AS"/>
</dbReference>
<keyword evidence="4" id="KW-0808">Transferase</keyword>
<dbReference type="SMART" id="SM00332">
    <property type="entry name" value="PP2Cc"/>
    <property type="match status" value="1"/>
</dbReference>
<sequence length="602" mass="69170">MSEIVQSKVTVNLKRENHQQVKETNTLQLDIGGHSVAGRKPSNQDAFAVYQPKQRDERLHKGIVACLADGVSCSEQGQQASQLCVTQFIEEYYATPNTWGVKQSAGKVLNALNQWLFHQGSQSELQHNGMVTTFCAVIIKSNTAYIMHVGDTRVYLYRDQALVQLTQDHRRHQYGQQYFLTRSLGMDSYIEVDFQQLRLEQGDRLLLATDGIHEWLEEAEIQHHLSSAVISPSVLPVEQQSAQLVEAALDAGSQDNVSSLLLEVKSLPSLTVDEYIEELTKRVIPPVMEEGNRIDQYRILRVLHSGPRSHIYLAVSEFDTKRYVLKMPSLNFAEDYQYLQGFVREGWIGEQVSHQRIMKIYPFSRHSSFLYHVCEWVEGKSLRQWMEDNPLPDLEKVRVMTEEIIKSVRVLQRYRLIHRDIKPENLIVNQLDQIVIIDFGSVYSEHFDELSTPITETVPVGDIKYLSPECLLGGNVSMRSDMYSISIIIYEMLTGYFPYPLPNTFKPSQSSSQWPEYTPLENYRDDLPMWLDVVIRKGCFPQASQRYEALSEVVCDLYHPSSQVLKQASKRPLKSKNPVRFWKIMSLSLFVIVLVQLFILAG</sequence>
<dbReference type="RefSeq" id="WP_255045121.1">
    <property type="nucleotide sequence ID" value="NZ_JANEYT010000104.1"/>
</dbReference>
<dbReference type="CDD" id="cd14014">
    <property type="entry name" value="STKc_PknB_like"/>
    <property type="match status" value="1"/>
</dbReference>
<accession>A0ABT1N8D5</accession>
<keyword evidence="5" id="KW-1185">Reference proteome</keyword>
<evidence type="ECO:0000313" key="5">
    <source>
        <dbReference type="Proteomes" id="UP001524460"/>
    </source>
</evidence>
<dbReference type="InterPro" id="IPR011009">
    <property type="entry name" value="Kinase-like_dom_sf"/>
</dbReference>
<dbReference type="PANTHER" id="PTHR44167:SF18">
    <property type="entry name" value="PROTEIN KINASE DOMAIN-CONTAINING PROTEIN"/>
    <property type="match status" value="1"/>
</dbReference>
<proteinExistence type="predicted"/>
<dbReference type="SMART" id="SM00331">
    <property type="entry name" value="PP2C_SIG"/>
    <property type="match status" value="1"/>
</dbReference>
<dbReference type="Gene3D" id="1.10.510.10">
    <property type="entry name" value="Transferase(Phosphotransferase) domain 1"/>
    <property type="match status" value="1"/>
</dbReference>
<dbReference type="SUPFAM" id="SSF56112">
    <property type="entry name" value="Protein kinase-like (PK-like)"/>
    <property type="match status" value="1"/>
</dbReference>
<dbReference type="InterPro" id="IPR036457">
    <property type="entry name" value="PPM-type-like_dom_sf"/>
</dbReference>
<dbReference type="InterPro" id="IPR001932">
    <property type="entry name" value="PPM-type_phosphatase-like_dom"/>
</dbReference>
<dbReference type="SUPFAM" id="SSF81606">
    <property type="entry name" value="PP2C-like"/>
    <property type="match status" value="1"/>
</dbReference>
<dbReference type="Pfam" id="PF13672">
    <property type="entry name" value="PP2C_2"/>
    <property type="match status" value="1"/>
</dbReference>
<dbReference type="CDD" id="cd00143">
    <property type="entry name" value="PP2Cc"/>
    <property type="match status" value="1"/>
</dbReference>
<dbReference type="InterPro" id="IPR000719">
    <property type="entry name" value="Prot_kinase_dom"/>
</dbReference>
<evidence type="ECO:0000313" key="4">
    <source>
        <dbReference type="EMBL" id="MCQ1061023.1"/>
    </source>
</evidence>
<dbReference type="EMBL" id="JANEYT010000104">
    <property type="protein sequence ID" value="MCQ1061023.1"/>
    <property type="molecule type" value="Genomic_DNA"/>
</dbReference>
<dbReference type="PROSITE" id="PS00108">
    <property type="entry name" value="PROTEIN_KINASE_ST"/>
    <property type="match status" value="1"/>
</dbReference>
<dbReference type="SMART" id="SM00220">
    <property type="entry name" value="S_TKc"/>
    <property type="match status" value="1"/>
</dbReference>
<reference evidence="4 5" key="1">
    <citation type="submission" date="2022-07" db="EMBL/GenBank/DDBJ databases">
        <title>Photobacterium pectinilyticum sp. nov., a marine bacterium isolated from surface seawater of Qingdao offshore.</title>
        <authorList>
            <person name="Wang X."/>
        </authorList>
    </citation>
    <scope>NUCLEOTIDE SEQUENCE [LARGE SCALE GENOMIC DNA]</scope>
    <source>
        <strain evidence="4 5">ZSDE20</strain>
    </source>
</reference>
<feature type="domain" description="PPM-type phosphatase" evidence="3">
    <location>
        <begin position="30"/>
        <end position="264"/>
    </location>
</feature>